<evidence type="ECO:0000259" key="2">
    <source>
        <dbReference type="Pfam" id="PF00026"/>
    </source>
</evidence>
<evidence type="ECO:0000313" key="5">
    <source>
        <dbReference type="EMBL" id="CAF3865807.1"/>
    </source>
</evidence>
<dbReference type="AlphaFoldDB" id="A0A814P519"/>
<accession>A0A814P519</accession>
<dbReference type="Pfam" id="PF00026">
    <property type="entry name" value="Asp"/>
    <property type="match status" value="1"/>
</dbReference>
<sequence length="882" mass="101851">MGLVYIGTPLQKFYINFDTGSSDLWVPNKICTLYDQPPTADEVKPVDTFNSMDIMQQMGFSYLTSNLHIMNAIAGTVNSDLCSDQNFIDKSLLYSLAAGIVPTLISRNTNNRLIDPTLSSVTSVEYIPCGGSCEGGSFARLFQPDGSVEVDFLVVPVRISSQSQIVDLSYAPGFVNIHHDDGEIGSKFKEFFHKNSNNHIYFDGVQFKRHLYQSLATKKSLCNLELSDTFISTNASAPCSVLFTQDQSTLNDIYSKIFQQVKRNQYSLLRQQIFNYSQLLHKSVNSIHQLMMIDNYSAFFPNLINNQLNTFFAAAPEFLGSSMNKQSVELCCAFMAPAFGIPLPDKLKQKIKVVIDFYCKYQHLSDRHICQTIQKDRCTKIEYDHVLALQLNFIPRILEDFLNRVVIRHWYLIEQMLNDNTDVFILVVSKPSKKCPKPVDERFEFRYSFSMLEVVIANNRTTEEKTLNTIARIIYFRVIRPIVVDDEYIPSYFVKTTVLWLCETMHLQDTSRFDDEDLITMGQWWMAFAIEKLSSHYCQHYFLSDVNILEHYSSKLVQTVSRTLQSLTNLPIFDNDTIDVIEQNDFDFDEDDIKRKQQEEGIAYDKYREMLVNDFPHCRHVLYNNEKCFLNAYRSCEFGSVKFWRQWEELFLDFVPSDKIEPYTYSSFDEIPFSKFYATLYASVIQLKNVMTVLPYLNHKFDLSNVDPFPHLSRLMNQIIPNLFNKLHNEHGGTEGDNNSHNIPYGPNFAYNQVLEFMKKERYLNLDPSELQQMKNDWIGCSDQVNLHLPPKCQHPYGKSGQCGADTPDGPLRVPAHPNIYRWIEQICKEEDYARCRGILEVGSGVTSKNRRKEDEDADFDLCVAKTALAIGEIESEGYLHH</sequence>
<name>A0A814P519_9BILA</name>
<dbReference type="EMBL" id="CAJOBC010005502">
    <property type="protein sequence ID" value="CAF3865807.1"/>
    <property type="molecule type" value="Genomic_DNA"/>
</dbReference>
<gene>
    <name evidence="4" type="ORF">GPM918_LOCUS18739</name>
    <name evidence="5" type="ORF">SRO942_LOCUS18736</name>
</gene>
<dbReference type="PANTHER" id="PTHR10656:SF42">
    <property type="entry name" value="CYCLIC GMP-AMP SYNTHASE-LIKE PROTEIN-RELATED"/>
    <property type="match status" value="1"/>
</dbReference>
<comment type="similarity">
    <text evidence="1">Belongs to the mab-21 family.</text>
</comment>
<feature type="domain" description="Mab-21-like HhH/H2TH-like" evidence="3">
    <location>
        <begin position="488"/>
        <end position="565"/>
    </location>
</feature>
<protein>
    <recommendedName>
        <fullName evidence="7">Peptidase A1 domain-containing protein</fullName>
    </recommendedName>
</protein>
<feature type="non-terminal residue" evidence="4">
    <location>
        <position position="1"/>
    </location>
</feature>
<dbReference type="Proteomes" id="UP000663829">
    <property type="component" value="Unassembled WGS sequence"/>
</dbReference>
<dbReference type="Gene3D" id="1.10.1410.40">
    <property type="match status" value="1"/>
</dbReference>
<dbReference type="EMBL" id="CAJNOQ010005502">
    <property type="protein sequence ID" value="CAF1100874.1"/>
    <property type="molecule type" value="Genomic_DNA"/>
</dbReference>
<dbReference type="Pfam" id="PF20266">
    <property type="entry name" value="Mab-21_C"/>
    <property type="match status" value="1"/>
</dbReference>
<keyword evidence="6" id="KW-1185">Reference proteome</keyword>
<comment type="caution">
    <text evidence="4">The sequence shown here is derived from an EMBL/GenBank/DDBJ whole genome shotgun (WGS) entry which is preliminary data.</text>
</comment>
<dbReference type="SUPFAM" id="SSF50630">
    <property type="entry name" value="Acid proteases"/>
    <property type="match status" value="1"/>
</dbReference>
<dbReference type="Gene3D" id="2.40.70.10">
    <property type="entry name" value="Acid Proteases"/>
    <property type="match status" value="1"/>
</dbReference>
<dbReference type="PANTHER" id="PTHR10656">
    <property type="entry name" value="CELL FATE DETERMINING PROTEIN MAB21-RELATED"/>
    <property type="match status" value="1"/>
</dbReference>
<evidence type="ECO:0000313" key="6">
    <source>
        <dbReference type="Proteomes" id="UP000663829"/>
    </source>
</evidence>
<dbReference type="InterPro" id="IPR046906">
    <property type="entry name" value="Mab-21_HhH/H2TH-like"/>
</dbReference>
<reference evidence="4" key="1">
    <citation type="submission" date="2021-02" db="EMBL/GenBank/DDBJ databases">
        <authorList>
            <person name="Nowell W R."/>
        </authorList>
    </citation>
    <scope>NUCLEOTIDE SEQUENCE</scope>
</reference>
<evidence type="ECO:0000313" key="4">
    <source>
        <dbReference type="EMBL" id="CAF1100874.1"/>
    </source>
</evidence>
<evidence type="ECO:0000259" key="3">
    <source>
        <dbReference type="Pfam" id="PF20266"/>
    </source>
</evidence>
<evidence type="ECO:0008006" key="7">
    <source>
        <dbReference type="Google" id="ProtNLM"/>
    </source>
</evidence>
<evidence type="ECO:0000256" key="1">
    <source>
        <dbReference type="ARBA" id="ARBA00008307"/>
    </source>
</evidence>
<dbReference type="InterPro" id="IPR021109">
    <property type="entry name" value="Peptidase_aspartic_dom_sf"/>
</dbReference>
<dbReference type="InterPro" id="IPR033121">
    <property type="entry name" value="PEPTIDASE_A1"/>
</dbReference>
<dbReference type="Proteomes" id="UP000681722">
    <property type="component" value="Unassembled WGS sequence"/>
</dbReference>
<proteinExistence type="inferred from homology"/>
<organism evidence="4 6">
    <name type="scientific">Didymodactylos carnosus</name>
    <dbReference type="NCBI Taxonomy" id="1234261"/>
    <lineage>
        <taxon>Eukaryota</taxon>
        <taxon>Metazoa</taxon>
        <taxon>Spiralia</taxon>
        <taxon>Gnathifera</taxon>
        <taxon>Rotifera</taxon>
        <taxon>Eurotatoria</taxon>
        <taxon>Bdelloidea</taxon>
        <taxon>Philodinida</taxon>
        <taxon>Philodinidae</taxon>
        <taxon>Didymodactylos</taxon>
    </lineage>
</organism>
<feature type="domain" description="Peptidase A1" evidence="2">
    <location>
        <begin position="2"/>
        <end position="34"/>
    </location>
</feature>